<keyword evidence="4" id="KW-1185">Reference proteome</keyword>
<dbReference type="Proteomes" id="UP000245506">
    <property type="component" value="Unassembled WGS sequence"/>
</dbReference>
<dbReference type="Gene3D" id="1.10.10.680">
    <property type="entry name" value="Hypothetical protein VC1899 (Restriction endonuclease-like)"/>
    <property type="match status" value="1"/>
</dbReference>
<evidence type="ECO:0000259" key="2">
    <source>
        <dbReference type="Pfam" id="PF23400"/>
    </source>
</evidence>
<evidence type="ECO:0000259" key="1">
    <source>
        <dbReference type="Pfam" id="PF09002"/>
    </source>
</evidence>
<dbReference type="GO" id="GO:0003676">
    <property type="term" value="F:nucleic acid binding"/>
    <property type="evidence" value="ECO:0007669"/>
    <property type="project" value="InterPro"/>
</dbReference>
<dbReference type="RefSeq" id="WP_109821589.1">
    <property type="nucleotide sequence ID" value="NZ_QGKL01000006.1"/>
</dbReference>
<comment type="caution">
    <text evidence="3">The sequence shown here is derived from an EMBL/GenBank/DDBJ whole genome shotgun (WGS) entry which is preliminary data.</text>
</comment>
<dbReference type="InterPro" id="IPR011856">
    <property type="entry name" value="tRNA_endonuc-like_dom_sf"/>
</dbReference>
<dbReference type="Pfam" id="PF23400">
    <property type="entry name" value="CARF_Card1"/>
    <property type="match status" value="1"/>
</dbReference>
<reference evidence="3 4" key="1">
    <citation type="submission" date="2018-05" db="EMBL/GenBank/DDBJ databases">
        <title>Leucothrix arctica sp. nov., isolated from Arctic seawater.</title>
        <authorList>
            <person name="Choi A."/>
            <person name="Baek K."/>
        </authorList>
    </citation>
    <scope>NUCLEOTIDE SEQUENCE [LARGE SCALE GENOMIC DNA]</scope>
    <source>
        <strain evidence="3 4">IMCC9719</strain>
    </source>
</reference>
<organism evidence="3 4">
    <name type="scientific">Leucothrix arctica</name>
    <dbReference type="NCBI Taxonomy" id="1481894"/>
    <lineage>
        <taxon>Bacteria</taxon>
        <taxon>Pseudomonadati</taxon>
        <taxon>Pseudomonadota</taxon>
        <taxon>Gammaproteobacteria</taxon>
        <taxon>Thiotrichales</taxon>
        <taxon>Thiotrichaceae</taxon>
        <taxon>Leucothrix</taxon>
    </lineage>
</organism>
<dbReference type="EMBL" id="QGKL01000006">
    <property type="protein sequence ID" value="PWQ99323.1"/>
    <property type="molecule type" value="Genomic_DNA"/>
</dbReference>
<evidence type="ECO:0000313" key="4">
    <source>
        <dbReference type="Proteomes" id="UP000245506"/>
    </source>
</evidence>
<evidence type="ECO:0000313" key="3">
    <source>
        <dbReference type="EMBL" id="PWQ99323.1"/>
    </source>
</evidence>
<dbReference type="OrthoDB" id="8477283at2"/>
<name>A0A317CPD9_9GAMM</name>
<gene>
    <name evidence="3" type="ORF">DKT75_01080</name>
</gene>
<dbReference type="CDD" id="cd22364">
    <property type="entry name" value="VC1899-like"/>
    <property type="match status" value="1"/>
</dbReference>
<feature type="domain" description="Card1 CARF" evidence="2">
    <location>
        <begin position="7"/>
        <end position="144"/>
    </location>
</feature>
<dbReference type="Gene3D" id="3.40.1350.10">
    <property type="match status" value="1"/>
</dbReference>
<dbReference type="AlphaFoldDB" id="A0A317CPD9"/>
<dbReference type="SUPFAM" id="SSF52980">
    <property type="entry name" value="Restriction endonuclease-like"/>
    <property type="match status" value="1"/>
</dbReference>
<dbReference type="Gene3D" id="3.40.50.10770">
    <property type="entry name" value="Hypothetical protein VC1899 like domain (Restriction endonuclease-like)"/>
    <property type="match status" value="1"/>
</dbReference>
<dbReference type="InterPro" id="IPR011335">
    <property type="entry name" value="Restrct_endonuc-II-like"/>
</dbReference>
<dbReference type="Pfam" id="PF09002">
    <property type="entry name" value="Card1_endonuc"/>
    <property type="match status" value="1"/>
</dbReference>
<feature type="domain" description="Card1 endonuclease" evidence="1">
    <location>
        <begin position="239"/>
        <end position="377"/>
    </location>
</feature>
<dbReference type="InterPro" id="IPR056339">
    <property type="entry name" value="CARF_Card1"/>
</dbReference>
<protein>
    <submittedName>
        <fullName evidence="3">DUF1887 domain-containing protein</fullName>
    </submittedName>
</protein>
<dbReference type="InterPro" id="IPR015093">
    <property type="entry name" value="Card1_endonucl_dom"/>
</dbReference>
<sequence length="379" mass="41981">MNKINTHVYLVSAQATPNITPALDSGTRPESVVLVVSPDMEKQAEWLSDVLKSAAGVKVSLWPINHPWNISHVQDRILDLIAELDDDSIALNATGGTKPMSIGAYEVFRADKKPIFYVHPERDELVWLFPSHQPSHRLADRVKIPHFIQSYGGKVVSTGASSIPPSYRDFANTLIDNIEQYARSLGTLNWYASSAMKTLSSDIVHDSAIRNHGFRELLGELSDLNLVSLVNGRLKFSSEEARFFANGGWLEQYVLSVLNSLKKDLPSIQDTASSVEIVRGDGVKNELDVVFLADNRLHIIECKAKNFKAGTATSGAETLYKLDSLVEAVGGLKAESLLVSYQPLSEYDKKRASEMGVKIIHGSELKQLRVKLKNWINRA</sequence>
<accession>A0A317CPD9</accession>
<proteinExistence type="predicted"/>